<dbReference type="SUPFAM" id="SSF53613">
    <property type="entry name" value="Ribokinase-like"/>
    <property type="match status" value="1"/>
</dbReference>
<sequence length="343" mass="37788">MIVASRDARRVVRRRIESGAQDYADAINPDLQYEIMQTLFRLDPLDALRLAASDRQHWQILESIESSIVRASALMPTDVPITAHRLLAANIGFSRRLGGGTSPQDWEAAVAASLMEGFVRFLFTGGCVTLAAARTQRDSIAHARYTEYDTTHAGDAVTGGFGAFLAKHRQSKFRTLLPTRGVCRGYFSRHDYQKYLLHLEAVGVRVGNHPRRLWRASLARPSTEGLALQPISPFPKPMVALSRRDRPRRAPAHVARSASGEMRTAPIGSQTPKPPSATIWTNGAPHMVGPCAQIQAAGDLGVPTFSDFFPGAIYLANMVPDVAMMMDLRSPRIERLLGKAFQY</sequence>
<protein>
    <submittedName>
        <fullName evidence="2">Uncharacterized protein</fullName>
    </submittedName>
</protein>
<organism evidence="2 3">
    <name type="scientific">Pandoravirus celtis</name>
    <dbReference type="NCBI Taxonomy" id="2568002"/>
    <lineage>
        <taxon>Viruses</taxon>
        <taxon>Pandoravirus</taxon>
    </lineage>
</organism>
<evidence type="ECO:0000313" key="3">
    <source>
        <dbReference type="Proteomes" id="UP001237152"/>
    </source>
</evidence>
<feature type="region of interest" description="Disordered" evidence="1">
    <location>
        <begin position="243"/>
        <end position="274"/>
    </location>
</feature>
<dbReference type="Proteomes" id="UP001237152">
    <property type="component" value="Segment"/>
</dbReference>
<dbReference type="EMBL" id="MK174290">
    <property type="protein sequence ID" value="QBZ81356.1"/>
    <property type="molecule type" value="Genomic_DNA"/>
</dbReference>
<proteinExistence type="predicted"/>
<reference evidence="2" key="1">
    <citation type="journal article" date="2019" name="Front. Microbiol.">
        <title>Pandoravirus Celtis Illustrates the Microevolution Processes at Work in the Giant Pandoraviridae Genomes.</title>
        <authorList>
            <person name="Legendre M."/>
            <person name="Alempic J.M."/>
            <person name="Philippe N."/>
            <person name="Lartigue A."/>
            <person name="Jeudy S."/>
            <person name="Poirot O."/>
            <person name="Ta N.T."/>
            <person name="Nin S."/>
            <person name="Coute Y."/>
            <person name="Abergel C."/>
            <person name="Claverie J.M."/>
        </authorList>
    </citation>
    <scope>NUCLEOTIDE SEQUENCE</scope>
</reference>
<evidence type="ECO:0000313" key="2">
    <source>
        <dbReference type="EMBL" id="QBZ81356.1"/>
    </source>
</evidence>
<dbReference type="InterPro" id="IPR029056">
    <property type="entry name" value="Ribokinase-like"/>
</dbReference>
<name>A0A4D6EHR2_9VIRU</name>
<evidence type="ECO:0000256" key="1">
    <source>
        <dbReference type="SAM" id="MobiDB-lite"/>
    </source>
</evidence>
<accession>A0A4D6EHR2</accession>
<gene>
    <name evidence="2" type="ORF">pclt_cds_768</name>
</gene>